<gene>
    <name evidence="4" type="ORF">J4051_13740</name>
</gene>
<dbReference type="RefSeq" id="WP_208234453.1">
    <property type="nucleotide sequence ID" value="NZ_JAGEVG010000016.1"/>
</dbReference>
<accession>A0ABS3SWR8</accession>
<dbReference type="NCBIfam" id="TIGR04183">
    <property type="entry name" value="Por_Secre_tail"/>
    <property type="match status" value="1"/>
</dbReference>
<feature type="chain" id="PRO_5046581516" evidence="2">
    <location>
        <begin position="25"/>
        <end position="404"/>
    </location>
</feature>
<sequence>MKQFLLFPTFMLCLLMSFSGYSQYKIDEQRIYTWEDGSPDWDHEATLDYTYENEGDKETSLLTLAMPGSTNITKLDKQYNANNDIISSVMQFWDDTNLQWQDISKTDYEYDGANNLIVETSQSNNFGTTPYSNSQRILYTYSDGNVSSEISQNWNSVTSAWVNNERDLYEYSGSDMTKHTEQKWEAGQWVNEEQTEMAYESAGKLSQIIIKEWNSGINDWEFDERVTYNYNGNLMTEAVGDDYIGGAWVLDHRTQLTYENGSPTVIIYQERRGNDWENQDRQLYTYDANGNNTILIAEEWDNTGMEWELESKIETDYSLVLPFVLDLESFDTESFKVFPNPASDVIHVSYFQPIEKMELYDVLGKKVTSSLSMSQLNVESITAGMYVLKVYDKNSSTTRKIMIK</sequence>
<evidence type="ECO:0000256" key="2">
    <source>
        <dbReference type="SAM" id="SignalP"/>
    </source>
</evidence>
<protein>
    <submittedName>
        <fullName evidence="4">T9SS type A sorting domain-containing protein</fullName>
    </submittedName>
</protein>
<evidence type="ECO:0000313" key="4">
    <source>
        <dbReference type="EMBL" id="MBO3099338.1"/>
    </source>
</evidence>
<organism evidence="4 5">
    <name type="scientific">Gelidibacter pelagius</name>
    <dbReference type="NCBI Taxonomy" id="2819985"/>
    <lineage>
        <taxon>Bacteria</taxon>
        <taxon>Pseudomonadati</taxon>
        <taxon>Bacteroidota</taxon>
        <taxon>Flavobacteriia</taxon>
        <taxon>Flavobacteriales</taxon>
        <taxon>Flavobacteriaceae</taxon>
        <taxon>Gelidibacter</taxon>
    </lineage>
</organism>
<dbReference type="Gene3D" id="2.40.128.720">
    <property type="match status" value="3"/>
</dbReference>
<feature type="domain" description="Secretion system C-terminal sorting" evidence="3">
    <location>
        <begin position="337"/>
        <end position="403"/>
    </location>
</feature>
<evidence type="ECO:0000256" key="1">
    <source>
        <dbReference type="ARBA" id="ARBA00022729"/>
    </source>
</evidence>
<proteinExistence type="predicted"/>
<keyword evidence="1 2" id="KW-0732">Signal</keyword>
<keyword evidence="5" id="KW-1185">Reference proteome</keyword>
<comment type="caution">
    <text evidence="4">The sequence shown here is derived from an EMBL/GenBank/DDBJ whole genome shotgun (WGS) entry which is preliminary data.</text>
</comment>
<dbReference type="EMBL" id="JAGEVG010000016">
    <property type="protein sequence ID" value="MBO3099338.1"/>
    <property type="molecule type" value="Genomic_DNA"/>
</dbReference>
<reference evidence="4 5" key="1">
    <citation type="submission" date="2021-03" db="EMBL/GenBank/DDBJ databases">
        <title>Gelidibacter sp. nov., isolated from costal sediment.</title>
        <authorList>
            <person name="Lun K.-Y."/>
        </authorList>
    </citation>
    <scope>NUCLEOTIDE SEQUENCE [LARGE SCALE GENOMIC DNA]</scope>
    <source>
        <strain evidence="4 5">DF109</strain>
    </source>
</reference>
<evidence type="ECO:0000259" key="3">
    <source>
        <dbReference type="Pfam" id="PF18962"/>
    </source>
</evidence>
<feature type="signal peptide" evidence="2">
    <location>
        <begin position="1"/>
        <end position="24"/>
    </location>
</feature>
<dbReference type="InterPro" id="IPR026444">
    <property type="entry name" value="Secre_tail"/>
</dbReference>
<name>A0ABS3SWR8_9FLAO</name>
<dbReference type="Pfam" id="PF18962">
    <property type="entry name" value="Por_Secre_tail"/>
    <property type="match status" value="1"/>
</dbReference>
<evidence type="ECO:0000313" key="5">
    <source>
        <dbReference type="Proteomes" id="UP000681315"/>
    </source>
</evidence>
<dbReference type="Proteomes" id="UP000681315">
    <property type="component" value="Unassembled WGS sequence"/>
</dbReference>